<dbReference type="OrthoDB" id="5279008at2759"/>
<reference evidence="1" key="1">
    <citation type="submission" date="2022-06" db="EMBL/GenBank/DDBJ databases">
        <title>Complete genome sequences of two strains of the flax pathogen Septoria linicola.</title>
        <authorList>
            <person name="Lapalu N."/>
            <person name="Simon A."/>
            <person name="Demenou B."/>
            <person name="Paumier D."/>
            <person name="Guillot M.-P."/>
            <person name="Gout L."/>
            <person name="Valade R."/>
        </authorList>
    </citation>
    <scope>NUCLEOTIDE SEQUENCE</scope>
    <source>
        <strain evidence="1">SE15195</strain>
    </source>
</reference>
<proteinExistence type="predicted"/>
<organism evidence="1 2">
    <name type="scientific">Septoria linicola</name>
    <dbReference type="NCBI Taxonomy" id="215465"/>
    <lineage>
        <taxon>Eukaryota</taxon>
        <taxon>Fungi</taxon>
        <taxon>Dikarya</taxon>
        <taxon>Ascomycota</taxon>
        <taxon>Pezizomycotina</taxon>
        <taxon>Dothideomycetes</taxon>
        <taxon>Dothideomycetidae</taxon>
        <taxon>Mycosphaerellales</taxon>
        <taxon>Mycosphaerellaceae</taxon>
        <taxon>Septoria</taxon>
    </lineage>
</organism>
<evidence type="ECO:0000313" key="1">
    <source>
        <dbReference type="EMBL" id="USW58617.1"/>
    </source>
</evidence>
<sequence>MASLSTPFKAESYDIWPRGEDGTVASTDIGVAALQAILLDGQLRPNTILIMNHRIAATNRTTQTEMSSHIEGLVSAEHNGSYSDAAIAFAADIIRGSNLAVTSIDVATIDIPLAESSLIHSVQSKGQSDRMVLASPSVTEVCIAESSLIHSVQSKGQSDRMVLASPSVTEVCIGLSPSHQGQDMGFALLRTAKLRLGQESCTYWLEKVLYCAVALVALEISIHCPWNMLADTQKVVPKLHSFTVSSTTISAEAICHFLLASGESLIELNFNQVTLVHGSTWLDLLSDLATRFLNLESFSLKILREEKAGHMAIDYSSFDKQHLEEQYRAGIQLVAKGPSHSRRVTRLSYAGPNADKVLRIVARYGRTVLSSYT</sequence>
<dbReference type="EMBL" id="CP099428">
    <property type="protein sequence ID" value="USW58617.1"/>
    <property type="molecule type" value="Genomic_DNA"/>
</dbReference>
<keyword evidence="2" id="KW-1185">Reference proteome</keyword>
<evidence type="ECO:0000313" key="2">
    <source>
        <dbReference type="Proteomes" id="UP001056384"/>
    </source>
</evidence>
<dbReference type="AlphaFoldDB" id="A0A9Q9B793"/>
<dbReference type="Proteomes" id="UP001056384">
    <property type="component" value="Chromosome 11"/>
</dbReference>
<gene>
    <name evidence="1" type="ORF">Slin15195_G119360</name>
</gene>
<name>A0A9Q9B793_9PEZI</name>
<protein>
    <submittedName>
        <fullName evidence="1">Uncharacterized protein</fullName>
    </submittedName>
</protein>
<accession>A0A9Q9B793</accession>